<evidence type="ECO:0000256" key="7">
    <source>
        <dbReference type="SAM" id="SignalP"/>
    </source>
</evidence>
<proteinExistence type="predicted"/>
<evidence type="ECO:0000256" key="5">
    <source>
        <dbReference type="ARBA" id="ARBA00023014"/>
    </source>
</evidence>
<keyword evidence="9" id="KW-1185">Reference proteome</keyword>
<evidence type="ECO:0000256" key="6">
    <source>
        <dbReference type="SAM" id="MobiDB-lite"/>
    </source>
</evidence>
<dbReference type="AlphaFoldDB" id="A0A517P6V4"/>
<feature type="region of interest" description="Disordered" evidence="6">
    <location>
        <begin position="424"/>
        <end position="449"/>
    </location>
</feature>
<evidence type="ECO:0000256" key="3">
    <source>
        <dbReference type="ARBA" id="ARBA00023002"/>
    </source>
</evidence>
<gene>
    <name evidence="8" type="ORF">CA12_11910</name>
</gene>
<keyword evidence="2" id="KW-0479">Metal-binding</keyword>
<feature type="signal peptide" evidence="7">
    <location>
        <begin position="1"/>
        <end position="20"/>
    </location>
</feature>
<evidence type="ECO:0000313" key="8">
    <source>
        <dbReference type="EMBL" id="QDT15110.1"/>
    </source>
</evidence>
<dbReference type="PANTHER" id="PTHR43498">
    <property type="entry name" value="FERREDOXIN:COB-COM HETERODISULFIDE REDUCTASE SUBUNIT A"/>
    <property type="match status" value="1"/>
</dbReference>
<evidence type="ECO:0000256" key="2">
    <source>
        <dbReference type="ARBA" id="ARBA00022723"/>
    </source>
</evidence>
<dbReference type="RefSeq" id="WP_145357942.1">
    <property type="nucleotide sequence ID" value="NZ_CP036265.1"/>
</dbReference>
<keyword evidence="7" id="KW-0732">Signal</keyword>
<keyword evidence="1" id="KW-0004">4Fe-4S</keyword>
<accession>A0A517P6V4</accession>
<evidence type="ECO:0000256" key="4">
    <source>
        <dbReference type="ARBA" id="ARBA00023004"/>
    </source>
</evidence>
<feature type="chain" id="PRO_5021909476" evidence="7">
    <location>
        <begin position="21"/>
        <end position="655"/>
    </location>
</feature>
<keyword evidence="5" id="KW-0411">Iron-sulfur</keyword>
<dbReference type="GO" id="GO:0046872">
    <property type="term" value="F:metal ion binding"/>
    <property type="evidence" value="ECO:0007669"/>
    <property type="project" value="UniProtKB-KW"/>
</dbReference>
<keyword evidence="3" id="KW-0560">Oxidoreductase</keyword>
<protein>
    <submittedName>
        <fullName evidence="8">FAD dependent oxidoreductase</fullName>
    </submittedName>
</protein>
<reference evidence="8 9" key="1">
    <citation type="submission" date="2019-02" db="EMBL/GenBank/DDBJ databases">
        <title>Deep-cultivation of Planctomycetes and their phenomic and genomic characterization uncovers novel biology.</title>
        <authorList>
            <person name="Wiegand S."/>
            <person name="Jogler M."/>
            <person name="Boedeker C."/>
            <person name="Pinto D."/>
            <person name="Vollmers J."/>
            <person name="Rivas-Marin E."/>
            <person name="Kohn T."/>
            <person name="Peeters S.H."/>
            <person name="Heuer A."/>
            <person name="Rast P."/>
            <person name="Oberbeckmann S."/>
            <person name="Bunk B."/>
            <person name="Jeske O."/>
            <person name="Meyerdierks A."/>
            <person name="Storesund J.E."/>
            <person name="Kallscheuer N."/>
            <person name="Luecker S."/>
            <person name="Lage O.M."/>
            <person name="Pohl T."/>
            <person name="Merkel B.J."/>
            <person name="Hornburger P."/>
            <person name="Mueller R.-W."/>
            <person name="Bruemmer F."/>
            <person name="Labrenz M."/>
            <person name="Spormann A.M."/>
            <person name="Op den Camp H."/>
            <person name="Overmann J."/>
            <person name="Amann R."/>
            <person name="Jetten M.S.M."/>
            <person name="Mascher T."/>
            <person name="Medema M.H."/>
            <person name="Devos D.P."/>
            <person name="Kaster A.-K."/>
            <person name="Ovreas L."/>
            <person name="Rohde M."/>
            <person name="Galperin M.Y."/>
            <person name="Jogler C."/>
        </authorList>
    </citation>
    <scope>NUCLEOTIDE SEQUENCE [LARGE SCALE GENOMIC DNA]</scope>
    <source>
        <strain evidence="8 9">CA12</strain>
    </source>
</reference>
<organism evidence="8 9">
    <name type="scientific">Alienimonas californiensis</name>
    <dbReference type="NCBI Taxonomy" id="2527989"/>
    <lineage>
        <taxon>Bacteria</taxon>
        <taxon>Pseudomonadati</taxon>
        <taxon>Planctomycetota</taxon>
        <taxon>Planctomycetia</taxon>
        <taxon>Planctomycetales</taxon>
        <taxon>Planctomycetaceae</taxon>
        <taxon>Alienimonas</taxon>
    </lineage>
</organism>
<dbReference type="OrthoDB" id="287984at2"/>
<dbReference type="Proteomes" id="UP000318741">
    <property type="component" value="Chromosome"/>
</dbReference>
<dbReference type="InterPro" id="IPR036188">
    <property type="entry name" value="FAD/NAD-bd_sf"/>
</dbReference>
<dbReference type="InterPro" id="IPR039650">
    <property type="entry name" value="HdrA-like"/>
</dbReference>
<dbReference type="SUPFAM" id="SSF51905">
    <property type="entry name" value="FAD/NAD(P)-binding domain"/>
    <property type="match status" value="1"/>
</dbReference>
<dbReference type="EMBL" id="CP036265">
    <property type="protein sequence ID" value="QDT15110.1"/>
    <property type="molecule type" value="Genomic_DNA"/>
</dbReference>
<sequence precursor="true">MLAALALLLVPAAGPPAADAGVVVYGATPGGLAAAVAAARRNPDRPVTVVTPYGWIGGMATNGLTHPDFHAFEALTGFFLDFTRRTERYYAEQYGPDSQQVKDSLRGTHAGPGVALEVLRAMLAEHSNIVVLTRRRVVSVQTEPTENGGRRIVSATFEPVADTATGPYEPAVGPAETLSGAYFVDGTYEGDLAAAAGVPFRVGREGRDEYGESLAPGEPDDRVQAYNFRLTATRTGEGASAVKITPGEQPADGANAAPVEAPPGYDRNDYLPLLETLNGGRVKRVFCDPKGGIGGGFYKAQSPVLPNGKRDLNDVDGTPIRLSLPTVNDDWPTADPARRGEIYADHVRHNVGMLYFLQNDPAVPAEFAEDARAWGWCKDEYPTNGHLPEQLYVREARRIEGAAVFTQNDFEPERPGDARARFQPDSIAVGDYGPSSHGTGRTGTRYDGEHTGQLGGGAAPYQVPLGTVLTNDVANLAVPVACSASHVGFCALRLEPIWAALGEAAGETIALAEELNEGNDGPGAALTAIPAAAVRERLHAAGSATIYVADVPPSDPLFPAVQWWGSAGGLTPLDRDPSRPPTKYGTRGPRIAGQYHEAYPAHSFSPDAPLTPFVRQAWTELAAKFAPHAAGLDEATTRGEFVRRLWGSRDAPVRN</sequence>
<dbReference type="Pfam" id="PF12831">
    <property type="entry name" value="FAD_oxidored"/>
    <property type="match status" value="1"/>
</dbReference>
<keyword evidence="4" id="KW-0408">Iron</keyword>
<name>A0A517P6V4_9PLAN</name>
<dbReference type="KEGG" id="acaf:CA12_11910"/>
<dbReference type="GO" id="GO:0016491">
    <property type="term" value="F:oxidoreductase activity"/>
    <property type="evidence" value="ECO:0007669"/>
    <property type="project" value="UniProtKB-KW"/>
</dbReference>
<evidence type="ECO:0000313" key="9">
    <source>
        <dbReference type="Proteomes" id="UP000318741"/>
    </source>
</evidence>
<dbReference type="PANTHER" id="PTHR43498:SF1">
    <property type="entry name" value="COB--COM HETERODISULFIDE REDUCTASE IRON-SULFUR SUBUNIT A"/>
    <property type="match status" value="1"/>
</dbReference>
<dbReference type="GO" id="GO:0051539">
    <property type="term" value="F:4 iron, 4 sulfur cluster binding"/>
    <property type="evidence" value="ECO:0007669"/>
    <property type="project" value="UniProtKB-KW"/>
</dbReference>
<evidence type="ECO:0000256" key="1">
    <source>
        <dbReference type="ARBA" id="ARBA00022485"/>
    </source>
</evidence>